<evidence type="ECO:0000313" key="2">
    <source>
        <dbReference type="EMBL" id="MBA8886141.1"/>
    </source>
</evidence>
<feature type="transmembrane region" description="Helical" evidence="1">
    <location>
        <begin position="6"/>
        <end position="25"/>
    </location>
</feature>
<evidence type="ECO:0000313" key="3">
    <source>
        <dbReference type="Proteomes" id="UP000550401"/>
    </source>
</evidence>
<sequence>MFLLGYVLGSIATAAVALVILWCALRKGGST</sequence>
<dbReference type="EMBL" id="JACGXL010000001">
    <property type="protein sequence ID" value="MBA8886141.1"/>
    <property type="molecule type" value="Genomic_DNA"/>
</dbReference>
<reference evidence="2 3" key="1">
    <citation type="submission" date="2020-07" db="EMBL/GenBank/DDBJ databases">
        <title>Genomic Encyclopedia of Type Strains, Phase IV (KMG-V): Genome sequencing to study the core and pangenomes of soil and plant-associated prokaryotes.</title>
        <authorList>
            <person name="Whitman W."/>
        </authorList>
    </citation>
    <scope>NUCLEOTIDE SEQUENCE [LARGE SCALE GENOMIC DNA]</scope>
    <source>
        <strain evidence="2 3">RH2WT43</strain>
    </source>
</reference>
<accession>A0A839F1P0</accession>
<keyword evidence="3" id="KW-1185">Reference proteome</keyword>
<comment type="caution">
    <text evidence="2">The sequence shown here is derived from an EMBL/GenBank/DDBJ whole genome shotgun (WGS) entry which is preliminary data.</text>
</comment>
<protein>
    <submittedName>
        <fullName evidence="2">Uncharacterized protein</fullName>
    </submittedName>
</protein>
<evidence type="ECO:0000256" key="1">
    <source>
        <dbReference type="SAM" id="Phobius"/>
    </source>
</evidence>
<name>A0A839F1P0_9GAMM</name>
<gene>
    <name evidence="2" type="ORF">FHW12_000332</name>
</gene>
<keyword evidence="1" id="KW-1133">Transmembrane helix</keyword>
<dbReference type="AlphaFoldDB" id="A0A839F1P0"/>
<keyword evidence="1" id="KW-0472">Membrane</keyword>
<organism evidence="2 3">
    <name type="scientific">Dokdonella fugitiva</name>
    <dbReference type="NCBI Taxonomy" id="328517"/>
    <lineage>
        <taxon>Bacteria</taxon>
        <taxon>Pseudomonadati</taxon>
        <taxon>Pseudomonadota</taxon>
        <taxon>Gammaproteobacteria</taxon>
        <taxon>Lysobacterales</taxon>
        <taxon>Rhodanobacteraceae</taxon>
        <taxon>Dokdonella</taxon>
    </lineage>
</organism>
<keyword evidence="1" id="KW-0812">Transmembrane</keyword>
<proteinExistence type="predicted"/>
<dbReference type="Proteomes" id="UP000550401">
    <property type="component" value="Unassembled WGS sequence"/>
</dbReference>